<name>X6NG81_RETFI</name>
<dbReference type="EMBL" id="ASPP01008967">
    <property type="protein sequence ID" value="ETO24779.1"/>
    <property type="molecule type" value="Genomic_DNA"/>
</dbReference>
<organism evidence="1 2">
    <name type="scientific">Reticulomyxa filosa</name>
    <dbReference type="NCBI Taxonomy" id="46433"/>
    <lineage>
        <taxon>Eukaryota</taxon>
        <taxon>Sar</taxon>
        <taxon>Rhizaria</taxon>
        <taxon>Retaria</taxon>
        <taxon>Foraminifera</taxon>
        <taxon>Monothalamids</taxon>
        <taxon>Reticulomyxidae</taxon>
        <taxon>Reticulomyxa</taxon>
    </lineage>
</organism>
<dbReference type="Proteomes" id="UP000023152">
    <property type="component" value="Unassembled WGS sequence"/>
</dbReference>
<feature type="non-terminal residue" evidence="1">
    <location>
        <position position="248"/>
    </location>
</feature>
<gene>
    <name evidence="1" type="ORF">RFI_12378</name>
</gene>
<keyword evidence="2" id="KW-1185">Reference proteome</keyword>
<protein>
    <submittedName>
        <fullName evidence="1">Uncharacterized protein</fullName>
    </submittedName>
</protein>
<dbReference type="AlphaFoldDB" id="X6NG81"/>
<accession>X6NG81</accession>
<proteinExistence type="predicted"/>
<comment type="caution">
    <text evidence="1">The sequence shown here is derived from an EMBL/GenBank/DDBJ whole genome shotgun (WGS) entry which is preliminary data.</text>
</comment>
<sequence>MFQHIRYGSTNTAFKSLRTLNVRYFFFDEYKNKYETLASFLKGTNPQNILVDLCPLQVERFRHWLSENPEPKEGFKKKKKKKKLKIIGNYNEQKEIKEKGKAMEIINKSKAGTFMDDTSAESKSEAKYEDTFRNKLMRMDKLAQGTADLTLMAPEWTTYDEWLLSLMWDSFAFVFARKFKNFDDFVTEFYLSMPRWRFLSLMFGPEFIDILRHVDADVFLQSRAADATTVIANTNPNWTTFDFVDVDH</sequence>
<evidence type="ECO:0000313" key="1">
    <source>
        <dbReference type="EMBL" id="ETO24779.1"/>
    </source>
</evidence>
<reference evidence="1 2" key="1">
    <citation type="journal article" date="2013" name="Curr. Biol.">
        <title>The Genome of the Foraminiferan Reticulomyxa filosa.</title>
        <authorList>
            <person name="Glockner G."/>
            <person name="Hulsmann N."/>
            <person name="Schleicher M."/>
            <person name="Noegel A.A."/>
            <person name="Eichinger L."/>
            <person name="Gallinger C."/>
            <person name="Pawlowski J."/>
            <person name="Sierra R."/>
            <person name="Euteneuer U."/>
            <person name="Pillet L."/>
            <person name="Moustafa A."/>
            <person name="Platzer M."/>
            <person name="Groth M."/>
            <person name="Szafranski K."/>
            <person name="Schliwa M."/>
        </authorList>
    </citation>
    <scope>NUCLEOTIDE SEQUENCE [LARGE SCALE GENOMIC DNA]</scope>
</reference>
<evidence type="ECO:0000313" key="2">
    <source>
        <dbReference type="Proteomes" id="UP000023152"/>
    </source>
</evidence>